<accession>A0ABX8AHE3</accession>
<gene>
    <name evidence="1" type="ORF">RPMA_22120</name>
</gene>
<protein>
    <submittedName>
        <fullName evidence="1">Uncharacterized protein</fullName>
    </submittedName>
</protein>
<evidence type="ECO:0000313" key="1">
    <source>
        <dbReference type="EMBL" id="QUS41240.1"/>
    </source>
</evidence>
<organism evidence="1 2">
    <name type="scientific">Tardiphaga alba</name>
    <dbReference type="NCBI Taxonomy" id="340268"/>
    <lineage>
        <taxon>Bacteria</taxon>
        <taxon>Pseudomonadati</taxon>
        <taxon>Pseudomonadota</taxon>
        <taxon>Alphaproteobacteria</taxon>
        <taxon>Hyphomicrobiales</taxon>
        <taxon>Nitrobacteraceae</taxon>
        <taxon>Tardiphaga</taxon>
    </lineage>
</organism>
<dbReference type="RefSeq" id="WP_211909849.1">
    <property type="nucleotide sequence ID" value="NZ_CP036498.1"/>
</dbReference>
<sequence>MNIRIHLHTDDKDVLRRIWWFSEDLYLKFRDSDLAHLPLGEVDAVTTDLLVRVKSRSKLRRSRAVIEDALRQHDLFEIAVLTEENGVDS</sequence>
<proteinExistence type="predicted"/>
<name>A0ABX8AHE3_9BRAD</name>
<dbReference type="EMBL" id="CP036498">
    <property type="protein sequence ID" value="QUS41240.1"/>
    <property type="molecule type" value="Genomic_DNA"/>
</dbReference>
<keyword evidence="2" id="KW-1185">Reference proteome</keyword>
<reference evidence="1 2" key="1">
    <citation type="submission" date="2019-02" db="EMBL/GenBank/DDBJ databases">
        <title>Emended description of the genus Rhodopseudomonas and description of Rhodopseudomonas albus sp. nov., a non-phototrophic, heavy-metal-tolerant bacterium isolated from garden soil.</title>
        <authorList>
            <person name="Bao Z."/>
            <person name="Cao W.W."/>
            <person name="Sato Y."/>
            <person name="Nishizawa T."/>
            <person name="Zhao J."/>
            <person name="Guo Y."/>
            <person name="Ohta H."/>
        </authorList>
    </citation>
    <scope>NUCLEOTIDE SEQUENCE [LARGE SCALE GENOMIC DNA]</scope>
    <source>
        <strain evidence="1 2">SK50-23</strain>
    </source>
</reference>
<dbReference type="Proteomes" id="UP000682843">
    <property type="component" value="Chromosome"/>
</dbReference>
<evidence type="ECO:0000313" key="2">
    <source>
        <dbReference type="Proteomes" id="UP000682843"/>
    </source>
</evidence>